<dbReference type="InterPro" id="IPR013216">
    <property type="entry name" value="Methyltransf_11"/>
</dbReference>
<dbReference type="RefSeq" id="WP_171164644.1">
    <property type="nucleotide sequence ID" value="NZ_CP053073.1"/>
</dbReference>
<organism evidence="2 3">
    <name type="scientific">Usitatibacter palustris</name>
    <dbReference type="NCBI Taxonomy" id="2732487"/>
    <lineage>
        <taxon>Bacteria</taxon>
        <taxon>Pseudomonadati</taxon>
        <taxon>Pseudomonadota</taxon>
        <taxon>Betaproteobacteria</taxon>
        <taxon>Nitrosomonadales</taxon>
        <taxon>Usitatibacteraceae</taxon>
        <taxon>Usitatibacter</taxon>
    </lineage>
</organism>
<accession>A0A6M4HBA4</accession>
<evidence type="ECO:0000259" key="1">
    <source>
        <dbReference type="Pfam" id="PF08241"/>
    </source>
</evidence>
<keyword evidence="3" id="KW-1185">Reference proteome</keyword>
<evidence type="ECO:0000313" key="3">
    <source>
        <dbReference type="Proteomes" id="UP000503096"/>
    </source>
</evidence>
<dbReference type="Gene3D" id="3.40.50.150">
    <property type="entry name" value="Vaccinia Virus protein VP39"/>
    <property type="match status" value="1"/>
</dbReference>
<dbReference type="GO" id="GO:0008757">
    <property type="term" value="F:S-adenosylmethionine-dependent methyltransferase activity"/>
    <property type="evidence" value="ECO:0007669"/>
    <property type="project" value="InterPro"/>
</dbReference>
<dbReference type="InParanoid" id="A0A6M4HBA4"/>
<reference evidence="2 3" key="1">
    <citation type="submission" date="2020-04" db="EMBL/GenBank/DDBJ databases">
        <title>Usitatibacter rugosus gen. nov., sp. nov. and Usitatibacter palustris sp. nov., novel members of Usitatibacteraceae fam. nov. within the order Nitrosomonadales isolated from soil.</title>
        <authorList>
            <person name="Huber K.J."/>
            <person name="Neumann-Schaal M."/>
            <person name="Geppert A."/>
            <person name="Luckner M."/>
            <person name="Wanner G."/>
            <person name="Overmann J."/>
        </authorList>
    </citation>
    <scope>NUCLEOTIDE SEQUENCE [LARGE SCALE GENOMIC DNA]</scope>
    <source>
        <strain evidence="2 3">Swamp67</strain>
    </source>
</reference>
<proteinExistence type="predicted"/>
<dbReference type="EMBL" id="CP053073">
    <property type="protein sequence ID" value="QJR16492.1"/>
    <property type="molecule type" value="Genomic_DNA"/>
</dbReference>
<sequence length="330" mass="36108">MQTPNFEQSGWARVDISAPAQARIAEEFAAAGVAIETLDISDYTSGFSEWRTLAEYGGAYKSYAGDLDYCVLEKALEHYLSVVVAGPKSGMTAVDIGSCQSVVPTILRRVYGVRCLEQDLSYPAGVHGDRVGSSADSIPLADGSVDFMTLHCTFEHFEGHADSGFVAECARLLGPSGRVVILPLYLNATHCNVTGITDPSARAQVTWDPDAEYFCEIPEWQNRFGRHYSVRAVLDRVIAPAWRAGLHVRLVKVVNWSAVDPNLWLRWMLILERAPTAGSLPAAQPNAPHELRALLDEVRGLREAAAAQAARTETLGRRIEDLIARSPKRS</sequence>
<dbReference type="AlphaFoldDB" id="A0A6M4HBA4"/>
<name>A0A6M4HBA4_9PROT</name>
<gene>
    <name evidence="2" type="ORF">DSM104440_03327</name>
</gene>
<dbReference type="InterPro" id="IPR029063">
    <property type="entry name" value="SAM-dependent_MTases_sf"/>
</dbReference>
<feature type="domain" description="Methyltransferase type 11" evidence="1">
    <location>
        <begin position="95"/>
        <end position="181"/>
    </location>
</feature>
<protein>
    <recommendedName>
        <fullName evidence="1">Methyltransferase type 11 domain-containing protein</fullName>
    </recommendedName>
</protein>
<dbReference type="KEGG" id="upl:DSM104440_03327"/>
<dbReference type="Pfam" id="PF08241">
    <property type="entry name" value="Methyltransf_11"/>
    <property type="match status" value="1"/>
</dbReference>
<dbReference type="SUPFAM" id="SSF53335">
    <property type="entry name" value="S-adenosyl-L-methionine-dependent methyltransferases"/>
    <property type="match status" value="1"/>
</dbReference>
<evidence type="ECO:0000313" key="2">
    <source>
        <dbReference type="EMBL" id="QJR16492.1"/>
    </source>
</evidence>
<dbReference type="Proteomes" id="UP000503096">
    <property type="component" value="Chromosome"/>
</dbReference>